<accession>A0A4R6SFJ7</accession>
<reference evidence="1 2" key="1">
    <citation type="submission" date="2019-03" db="EMBL/GenBank/DDBJ databases">
        <title>Genomic Encyclopedia of Type Strains, Phase IV (KMG-IV): sequencing the most valuable type-strain genomes for metagenomic binning, comparative biology and taxonomic classification.</title>
        <authorList>
            <person name="Goeker M."/>
        </authorList>
    </citation>
    <scope>NUCLEOTIDE SEQUENCE [LARGE SCALE GENOMIC DNA]</scope>
    <source>
        <strain evidence="1 2">DSM 45361</strain>
    </source>
</reference>
<dbReference type="Proteomes" id="UP000295444">
    <property type="component" value="Unassembled WGS sequence"/>
</dbReference>
<keyword evidence="2" id="KW-1185">Reference proteome</keyword>
<name>A0A4R6SFJ7_LABRH</name>
<protein>
    <submittedName>
        <fullName evidence="1">Uncharacterized protein</fullName>
    </submittedName>
</protein>
<dbReference type="OrthoDB" id="3684536at2"/>
<comment type="caution">
    <text evidence="1">The sequence shown here is derived from an EMBL/GenBank/DDBJ whole genome shotgun (WGS) entry which is preliminary data.</text>
</comment>
<gene>
    <name evidence="1" type="ORF">EV186_102334</name>
</gene>
<dbReference type="RefSeq" id="WP_133849185.1">
    <property type="nucleotide sequence ID" value="NZ_SNXZ01000002.1"/>
</dbReference>
<dbReference type="EMBL" id="SNXZ01000002">
    <property type="protein sequence ID" value="TDQ00473.1"/>
    <property type="molecule type" value="Genomic_DNA"/>
</dbReference>
<organism evidence="1 2">
    <name type="scientific">Labedaea rhizosphaerae</name>
    <dbReference type="NCBI Taxonomy" id="598644"/>
    <lineage>
        <taxon>Bacteria</taxon>
        <taxon>Bacillati</taxon>
        <taxon>Actinomycetota</taxon>
        <taxon>Actinomycetes</taxon>
        <taxon>Pseudonocardiales</taxon>
        <taxon>Pseudonocardiaceae</taxon>
        <taxon>Labedaea</taxon>
    </lineage>
</organism>
<proteinExistence type="predicted"/>
<evidence type="ECO:0000313" key="2">
    <source>
        <dbReference type="Proteomes" id="UP000295444"/>
    </source>
</evidence>
<dbReference type="AlphaFoldDB" id="A0A4R6SFJ7"/>
<sequence length="158" mass="17148">MHDEPGYRDVPPPADGTISLGEPGLFITGADQLEVAHTLPAIAARLLHEVGELRDLGEFPAQASVRVDIKSDQDQLDITLEGLSPESDPDRVSTMTALRTVFELAGHLNLIDVTGRRPPWFTLHMLAVDRAGRPYAGLVGTGMGDIHPADNDLPRRRT</sequence>
<evidence type="ECO:0000313" key="1">
    <source>
        <dbReference type="EMBL" id="TDQ00473.1"/>
    </source>
</evidence>